<reference evidence="2 3" key="1">
    <citation type="submission" date="2016-09" db="EMBL/GenBank/DDBJ databases">
        <title>Extensive genetic diversity and differential bi-allelic expression allows diatom success in the polar Southern Ocean.</title>
        <authorList>
            <consortium name="DOE Joint Genome Institute"/>
            <person name="Mock T."/>
            <person name="Otillar R.P."/>
            <person name="Strauss J."/>
            <person name="Dupont C."/>
            <person name="Frickenhaus S."/>
            <person name="Maumus F."/>
            <person name="Mcmullan M."/>
            <person name="Sanges R."/>
            <person name="Schmutz J."/>
            <person name="Toseland A."/>
            <person name="Valas R."/>
            <person name="Veluchamy A."/>
            <person name="Ward B.J."/>
            <person name="Allen A."/>
            <person name="Barry K."/>
            <person name="Falciatore A."/>
            <person name="Ferrante M."/>
            <person name="Fortunato A.E."/>
            <person name="Gloeckner G."/>
            <person name="Gruber A."/>
            <person name="Hipkin R."/>
            <person name="Janech M."/>
            <person name="Kroth P."/>
            <person name="Leese F."/>
            <person name="Lindquist E."/>
            <person name="Lyon B.R."/>
            <person name="Martin J."/>
            <person name="Mayer C."/>
            <person name="Parker M."/>
            <person name="Quesneville H."/>
            <person name="Raymond J."/>
            <person name="Uhlig C."/>
            <person name="Valentin K.U."/>
            <person name="Worden A.Z."/>
            <person name="Armbrust E.V."/>
            <person name="Bowler C."/>
            <person name="Green B."/>
            <person name="Moulton V."/>
            <person name="Van Oosterhout C."/>
            <person name="Grigoriev I."/>
        </authorList>
    </citation>
    <scope>NUCLEOTIDE SEQUENCE [LARGE SCALE GENOMIC DNA]</scope>
    <source>
        <strain evidence="2 3">CCMP1102</strain>
    </source>
</reference>
<feature type="region of interest" description="Disordered" evidence="1">
    <location>
        <begin position="119"/>
        <end position="149"/>
    </location>
</feature>
<evidence type="ECO:0000256" key="1">
    <source>
        <dbReference type="SAM" id="MobiDB-lite"/>
    </source>
</evidence>
<dbReference type="InParanoid" id="A0A1E7F329"/>
<dbReference type="AlphaFoldDB" id="A0A1E7F329"/>
<dbReference type="KEGG" id="fcy:FRACYDRAFT_243801"/>
<protein>
    <submittedName>
        <fullName evidence="2">Uncharacterized protein</fullName>
    </submittedName>
</protein>
<feature type="compositionally biased region" description="Polar residues" evidence="1">
    <location>
        <begin position="54"/>
        <end position="83"/>
    </location>
</feature>
<evidence type="ECO:0000313" key="2">
    <source>
        <dbReference type="EMBL" id="OEU12549.1"/>
    </source>
</evidence>
<dbReference type="EMBL" id="KV784364">
    <property type="protein sequence ID" value="OEU12549.1"/>
    <property type="molecule type" value="Genomic_DNA"/>
</dbReference>
<gene>
    <name evidence="2" type="ORF">FRACYDRAFT_243801</name>
</gene>
<proteinExistence type="predicted"/>
<feature type="compositionally biased region" description="Polar residues" evidence="1">
    <location>
        <begin position="121"/>
        <end position="132"/>
    </location>
</feature>
<keyword evidence="3" id="KW-1185">Reference proteome</keyword>
<name>A0A1E7F329_9STRA</name>
<dbReference type="Proteomes" id="UP000095751">
    <property type="component" value="Unassembled WGS sequence"/>
</dbReference>
<sequence length="187" mass="20444">MNIVETLVYSTVLILGQQEHYLQGSTHSSRSSVPLLLLALDDDNDNDDDYSEASEASSVKNTDNSNNDSTKGANNINSSSKSHPPNKGSRSWLDIGKFLWNRPTVDDDDDDAELERVFQPSLPSMTKVTANATPPPPPPPPPSTAISRRRPSQIDYLVNILTRSQPITQYDLILFSTTSTATTAGNK</sequence>
<accession>A0A1E7F329</accession>
<feature type="region of interest" description="Disordered" evidence="1">
    <location>
        <begin position="46"/>
        <end position="90"/>
    </location>
</feature>
<feature type="compositionally biased region" description="Pro residues" evidence="1">
    <location>
        <begin position="133"/>
        <end position="143"/>
    </location>
</feature>
<evidence type="ECO:0000313" key="3">
    <source>
        <dbReference type="Proteomes" id="UP000095751"/>
    </source>
</evidence>
<organism evidence="2 3">
    <name type="scientific">Fragilariopsis cylindrus CCMP1102</name>
    <dbReference type="NCBI Taxonomy" id="635003"/>
    <lineage>
        <taxon>Eukaryota</taxon>
        <taxon>Sar</taxon>
        <taxon>Stramenopiles</taxon>
        <taxon>Ochrophyta</taxon>
        <taxon>Bacillariophyta</taxon>
        <taxon>Bacillariophyceae</taxon>
        <taxon>Bacillariophycidae</taxon>
        <taxon>Bacillariales</taxon>
        <taxon>Bacillariaceae</taxon>
        <taxon>Fragilariopsis</taxon>
    </lineage>
</organism>